<dbReference type="PANTHER" id="PTHR47505">
    <property type="entry name" value="DNA UTILIZATION PROTEIN YHGH"/>
    <property type="match status" value="1"/>
</dbReference>
<keyword evidence="2" id="KW-0328">Glycosyltransferase</keyword>
<organism evidence="2 3">
    <name type="scientific">Gloeobacter kilaueensis (strain ATCC BAA-2537 / CCAP 1431/1 / ULC 316 / JS1)</name>
    <dbReference type="NCBI Taxonomy" id="1183438"/>
    <lineage>
        <taxon>Bacteria</taxon>
        <taxon>Bacillati</taxon>
        <taxon>Cyanobacteriota</taxon>
        <taxon>Cyanophyceae</taxon>
        <taxon>Gloeobacterales</taxon>
        <taxon>Gloeobacteraceae</taxon>
        <taxon>Gloeobacter</taxon>
    </lineage>
</organism>
<dbReference type="InterPro" id="IPR051910">
    <property type="entry name" value="ComF/GntX_DNA_util-trans"/>
</dbReference>
<dbReference type="SUPFAM" id="SSF53271">
    <property type="entry name" value="PRTase-like"/>
    <property type="match status" value="1"/>
</dbReference>
<dbReference type="EMBL" id="CP003587">
    <property type="protein sequence ID" value="AGY57871.1"/>
    <property type="molecule type" value="Genomic_DNA"/>
</dbReference>
<dbReference type="HOGENOM" id="CLU_054549_1_0_3"/>
<dbReference type="KEGG" id="glj:GKIL_1625"/>
<dbReference type="eggNOG" id="COG1040">
    <property type="taxonomic scope" value="Bacteria"/>
</dbReference>
<dbReference type="InterPro" id="IPR029057">
    <property type="entry name" value="PRTase-like"/>
</dbReference>
<evidence type="ECO:0000256" key="1">
    <source>
        <dbReference type="ARBA" id="ARBA00008007"/>
    </source>
</evidence>
<comment type="similarity">
    <text evidence="1">Belongs to the ComF/GntX family.</text>
</comment>
<keyword evidence="3" id="KW-1185">Reference proteome</keyword>
<dbReference type="OrthoDB" id="9779910at2"/>
<proteinExistence type="inferred from homology"/>
<keyword evidence="2" id="KW-0808">Transferase</keyword>
<evidence type="ECO:0000313" key="2">
    <source>
        <dbReference type="EMBL" id="AGY57871.1"/>
    </source>
</evidence>
<dbReference type="PANTHER" id="PTHR47505:SF1">
    <property type="entry name" value="DNA UTILIZATION PROTEIN YHGH"/>
    <property type="match status" value="1"/>
</dbReference>
<dbReference type="RefSeq" id="WP_023172986.1">
    <property type="nucleotide sequence ID" value="NC_022600.1"/>
</dbReference>
<dbReference type="GO" id="GO:0016757">
    <property type="term" value="F:glycosyltransferase activity"/>
    <property type="evidence" value="ECO:0007669"/>
    <property type="project" value="UniProtKB-KW"/>
</dbReference>
<dbReference type="STRING" id="1183438.GKIL_1625"/>
<gene>
    <name evidence="2" type="ORF">GKIL_1625</name>
</gene>
<accession>U5QG26</accession>
<dbReference type="Proteomes" id="UP000017396">
    <property type="component" value="Chromosome"/>
</dbReference>
<dbReference type="Gene3D" id="3.40.50.2020">
    <property type="match status" value="1"/>
</dbReference>
<dbReference type="AlphaFoldDB" id="U5QG26"/>
<reference evidence="2 3" key="1">
    <citation type="journal article" date="2013" name="PLoS ONE">
        <title>Cultivation and Complete Genome Sequencing of Gloeobacter kilaueensis sp. nov., from a Lava Cave in Kilauea Caldera, Hawai'i.</title>
        <authorList>
            <person name="Saw J.H."/>
            <person name="Schatz M."/>
            <person name="Brown M.V."/>
            <person name="Kunkel D.D."/>
            <person name="Foster J.S."/>
            <person name="Shick H."/>
            <person name="Christensen S."/>
            <person name="Hou S."/>
            <person name="Wan X."/>
            <person name="Donachie S.P."/>
        </authorList>
    </citation>
    <scope>NUCLEOTIDE SEQUENCE [LARGE SCALE GENOMIC DNA]</scope>
    <source>
        <strain evidence="3">JS</strain>
    </source>
</reference>
<protein>
    <submittedName>
        <fullName evidence="2">Phosphoribosyltransferase</fullName>
    </submittedName>
</protein>
<name>U5QG26_GLOK1</name>
<dbReference type="InterPro" id="IPR000836">
    <property type="entry name" value="PRTase_dom"/>
</dbReference>
<sequence>MKFWLFQHRCPLCEQRTSDYLCARCGAELTSSRFEQRRTSTGSLAVYPWGVYAGLLRRALELLKYGNRPEIGDWLGERLGRWWLEERWPRHYRVIAVPLHAERLSERGYNQAERLARAFCRRTGMVHSSHLLQRTRATPALHRLDPIERARAIEDAFSVVGSLPPEPVLLVDDIFTTGGTLRQCAVALQQRGSGPVSAIVVARPLLYRQTDT</sequence>
<evidence type="ECO:0000313" key="3">
    <source>
        <dbReference type="Proteomes" id="UP000017396"/>
    </source>
</evidence>
<dbReference type="CDD" id="cd06223">
    <property type="entry name" value="PRTases_typeI"/>
    <property type="match status" value="1"/>
</dbReference>